<gene>
    <name evidence="2" type="ORF">ZT3D7_G3364</name>
</gene>
<feature type="region of interest" description="Disordered" evidence="1">
    <location>
        <begin position="315"/>
        <end position="335"/>
    </location>
</feature>
<feature type="compositionally biased region" description="Acidic residues" evidence="1">
    <location>
        <begin position="214"/>
        <end position="230"/>
    </location>
</feature>
<feature type="region of interest" description="Disordered" evidence="1">
    <location>
        <begin position="213"/>
        <end position="249"/>
    </location>
</feature>
<sequence>MPSRYALPFDAKLLEQVLDRKPEVSPNDDMTMSDTLAWLRSESILRWLKFFKVHMFDDRDMRWWLEGGASTELQQCADTIDSLVCLCLNPTCAQPEDNIPKDDGFETTAWIALHLVLEDSKCADSPFHGLPELGELRWSVNVTVRLLITVFCDLLDKPNGYFAKLLGGPKPKAFKDNKYCKKVMTVKNEPVADEKGMYGAHAKYLMTRRRGSDDVDLDDGLEDGLEDGDDDVGHGEGSLTSRDDGMDLSKEHVESNDDMEVALDMDIDEDDAQDTQDVQGTARFEHRGWPGGGQIGGHHRKTVDRHDAVRRTLQPRGETAVGSASTAPHERAERAIGQLWRYGSLR</sequence>
<reference evidence="2 3" key="1">
    <citation type="submission" date="2016-06" db="EMBL/GenBank/DDBJ databases">
        <authorList>
            <person name="Kjaerup R.B."/>
            <person name="Dalgaard T.S."/>
            <person name="Juul-Madsen H.R."/>
        </authorList>
    </citation>
    <scope>NUCLEOTIDE SEQUENCE [LARGE SCALE GENOMIC DNA]</scope>
</reference>
<evidence type="ECO:0000313" key="3">
    <source>
        <dbReference type="Proteomes" id="UP000215127"/>
    </source>
</evidence>
<dbReference type="AlphaFoldDB" id="A0A1X7RLB1"/>
<evidence type="ECO:0000313" key="2">
    <source>
        <dbReference type="EMBL" id="SMQ48215.1"/>
    </source>
</evidence>
<dbReference type="EMBL" id="LT853693">
    <property type="protein sequence ID" value="SMQ48215.1"/>
    <property type="molecule type" value="Genomic_DNA"/>
</dbReference>
<organism evidence="2 3">
    <name type="scientific">Zymoseptoria tritici (strain ST99CH_3D7)</name>
    <dbReference type="NCBI Taxonomy" id="1276538"/>
    <lineage>
        <taxon>Eukaryota</taxon>
        <taxon>Fungi</taxon>
        <taxon>Dikarya</taxon>
        <taxon>Ascomycota</taxon>
        <taxon>Pezizomycotina</taxon>
        <taxon>Dothideomycetes</taxon>
        <taxon>Dothideomycetidae</taxon>
        <taxon>Mycosphaerellales</taxon>
        <taxon>Mycosphaerellaceae</taxon>
        <taxon>Zymoseptoria</taxon>
    </lineage>
</organism>
<accession>A0A1X7RLB1</accession>
<protein>
    <submittedName>
        <fullName evidence="2">Uncharacterized protein</fullName>
    </submittedName>
</protein>
<name>A0A1X7RLB1_ZYMT9</name>
<evidence type="ECO:0000256" key="1">
    <source>
        <dbReference type="SAM" id="MobiDB-lite"/>
    </source>
</evidence>
<proteinExistence type="predicted"/>
<dbReference type="Proteomes" id="UP000215127">
    <property type="component" value="Chromosome 2"/>
</dbReference>
<keyword evidence="3" id="KW-1185">Reference proteome</keyword>